<dbReference type="EMBL" id="PUEC01000044">
    <property type="protein sequence ID" value="PWB00389.1"/>
    <property type="molecule type" value="Genomic_DNA"/>
</dbReference>
<dbReference type="RefSeq" id="WP_107033344.1">
    <property type="nucleotide sequence ID" value="NZ_PUEC01000044.1"/>
</dbReference>
<reference evidence="3" key="1">
    <citation type="submission" date="2018-02" db="EMBL/GenBank/DDBJ databases">
        <authorList>
            <person name="Clavel T."/>
            <person name="Strowig T."/>
        </authorList>
    </citation>
    <scope>NUCLEOTIDE SEQUENCE [LARGE SCALE GENOMIC DNA]</scope>
    <source>
        <strain evidence="3">DSM 103720</strain>
    </source>
</reference>
<dbReference type="Proteomes" id="UP000244905">
    <property type="component" value="Unassembled WGS sequence"/>
</dbReference>
<protein>
    <recommendedName>
        <fullName evidence="4">Lipocalin-like domain-containing protein</fullName>
    </recommendedName>
</protein>
<name>A0A2V1IKC8_9BACT</name>
<dbReference type="GeneID" id="82527232"/>
<keyword evidence="1" id="KW-0732">Signal</keyword>
<evidence type="ECO:0000313" key="2">
    <source>
        <dbReference type="EMBL" id="PWB00389.1"/>
    </source>
</evidence>
<sequence length="531" mass="57811">MKKFLLPIVGLLLGSVAAQADDVSVKYYKIGSTTATELQEELFNPTTNELVKNEDGSYTLKKYQNSIYDLKFTIKDNVLAFPDIKTPGLFVLKDKDGQNCRFNLTTIKEYKDANEEMNQILVDGLLYSCINGKLNGVKLKSETFTQTQRLAEYEVSIVTYFQYKTPNGPDLLDTRRDYGAVVFNMTVAEGREGVDVAYQTASGAELFKNSFSPVEIGSDNSFKLSYFAGSEAAVSFKVGSAGADGKAPVVFTAGVSSDDPDSYQVIEGATFSLQDASGQTKTGALAVKTAGSYAVVIEGSETIQSARYKVYIDTKFGDQTGFAVIEAEGPAVPKGRLVDMDYAVYSNPTSVYETVPTYVDMIDETTVVVYNFGRSGYNIPFTISGKTVAANPAEGGPIATAAIRVADDYVGTDKPSNKSLTVKLPDGEQFNTHVKNVDAQSNPSIYYNPTFTDVKYYKDRVDFHITFGTTKFVAANWSMPTSESGIVDVVADENAPVEWYSLQGVRVNGENLAPGIYIKRQGSKAVKVLVK</sequence>
<proteinExistence type="predicted"/>
<evidence type="ECO:0008006" key="4">
    <source>
        <dbReference type="Google" id="ProtNLM"/>
    </source>
</evidence>
<accession>A0A2V1IKC8</accession>
<keyword evidence="3" id="KW-1185">Reference proteome</keyword>
<evidence type="ECO:0000313" key="3">
    <source>
        <dbReference type="Proteomes" id="UP000244905"/>
    </source>
</evidence>
<comment type="caution">
    <text evidence="2">The sequence shown here is derived from an EMBL/GenBank/DDBJ whole genome shotgun (WGS) entry which is preliminary data.</text>
</comment>
<evidence type="ECO:0000256" key="1">
    <source>
        <dbReference type="SAM" id="SignalP"/>
    </source>
</evidence>
<organism evidence="2 3">
    <name type="scientific">Duncaniella muris</name>
    <dbReference type="NCBI Taxonomy" id="2094150"/>
    <lineage>
        <taxon>Bacteria</taxon>
        <taxon>Pseudomonadati</taxon>
        <taxon>Bacteroidota</taxon>
        <taxon>Bacteroidia</taxon>
        <taxon>Bacteroidales</taxon>
        <taxon>Muribaculaceae</taxon>
        <taxon>Duncaniella</taxon>
    </lineage>
</organism>
<feature type="signal peptide" evidence="1">
    <location>
        <begin position="1"/>
        <end position="20"/>
    </location>
</feature>
<dbReference type="AlphaFoldDB" id="A0A2V1IKC8"/>
<gene>
    <name evidence="2" type="ORF">C5O23_12980</name>
</gene>
<feature type="chain" id="PRO_5016090476" description="Lipocalin-like domain-containing protein" evidence="1">
    <location>
        <begin position="21"/>
        <end position="531"/>
    </location>
</feature>